<keyword evidence="6" id="KW-0539">Nucleus</keyword>
<keyword evidence="4 7" id="KW-0863">Zinc-finger</keyword>
<feature type="region of interest" description="Disordered" evidence="8">
    <location>
        <begin position="272"/>
        <end position="325"/>
    </location>
</feature>
<comment type="subcellular location">
    <subcellularLocation>
        <location evidence="1">Nucleus</location>
    </subcellularLocation>
</comment>
<evidence type="ECO:0000313" key="11">
    <source>
        <dbReference type="Proteomes" id="UP001164743"/>
    </source>
</evidence>
<organism evidence="10 11">
    <name type="scientific">Puccinia triticina</name>
    <dbReference type="NCBI Taxonomy" id="208348"/>
    <lineage>
        <taxon>Eukaryota</taxon>
        <taxon>Fungi</taxon>
        <taxon>Dikarya</taxon>
        <taxon>Basidiomycota</taxon>
        <taxon>Pucciniomycotina</taxon>
        <taxon>Pucciniomycetes</taxon>
        <taxon>Pucciniales</taxon>
        <taxon>Pucciniaceae</taxon>
        <taxon>Puccinia</taxon>
    </lineage>
</organism>
<dbReference type="Gene3D" id="3.30.160.60">
    <property type="entry name" value="Classic Zinc Finger"/>
    <property type="match status" value="2"/>
</dbReference>
<evidence type="ECO:0000256" key="8">
    <source>
        <dbReference type="SAM" id="MobiDB-lite"/>
    </source>
</evidence>
<sequence>MDMSSDNSANLRYSWEEPAAPKTQLGSNLCATSPSFGLDYAVPHSVYLPDTQAEDVADPSVHNRIQNNIRPCATNWGLFHNYNPPAHFDCDITNDTMEPGHRIRMNSMASSASSQSYSFTDDKQIYLHSIQPEAPEVLLGYNTPCRTGSQSSYETTYSSHYDERIAPQPHSIYPEQTHPSGLGLTTSCSFGGYPEIYVQPFRKDFRAKAPAYSLDRPYKCDKCGSSFSRNHDLKRHARIHLDIKPFPCSCCDKAFARKDALKRHLLVKGCTKTKEATSRGSPQSPERQKFTKSPNAYVGQQDRSRSRGSGNETQSSPVHVSKATATGIPSQFKEIKLQNIKCTMPTFM</sequence>
<dbReference type="PROSITE" id="PS50157">
    <property type="entry name" value="ZINC_FINGER_C2H2_2"/>
    <property type="match status" value="2"/>
</dbReference>
<dbReference type="EMBL" id="CP110430">
    <property type="protein sequence ID" value="WAQ89248.1"/>
    <property type="molecule type" value="Genomic_DNA"/>
</dbReference>
<evidence type="ECO:0000256" key="1">
    <source>
        <dbReference type="ARBA" id="ARBA00004123"/>
    </source>
</evidence>
<feature type="domain" description="C2H2-type" evidence="9">
    <location>
        <begin position="218"/>
        <end position="245"/>
    </location>
</feature>
<evidence type="ECO:0000256" key="4">
    <source>
        <dbReference type="ARBA" id="ARBA00022771"/>
    </source>
</evidence>
<proteinExistence type="predicted"/>
<dbReference type="Proteomes" id="UP001164743">
    <property type="component" value="Chromosome 10A"/>
</dbReference>
<keyword evidence="3" id="KW-0677">Repeat</keyword>
<evidence type="ECO:0000259" key="9">
    <source>
        <dbReference type="PROSITE" id="PS50157"/>
    </source>
</evidence>
<dbReference type="InterPro" id="IPR013087">
    <property type="entry name" value="Znf_C2H2_type"/>
</dbReference>
<dbReference type="SUPFAM" id="SSF57667">
    <property type="entry name" value="beta-beta-alpha zinc fingers"/>
    <property type="match status" value="1"/>
</dbReference>
<keyword evidence="2" id="KW-0479">Metal-binding</keyword>
<evidence type="ECO:0000256" key="2">
    <source>
        <dbReference type="ARBA" id="ARBA00022723"/>
    </source>
</evidence>
<dbReference type="Pfam" id="PF00096">
    <property type="entry name" value="zf-C2H2"/>
    <property type="match status" value="2"/>
</dbReference>
<evidence type="ECO:0000256" key="5">
    <source>
        <dbReference type="ARBA" id="ARBA00022833"/>
    </source>
</evidence>
<dbReference type="PROSITE" id="PS00028">
    <property type="entry name" value="ZINC_FINGER_C2H2_1"/>
    <property type="match status" value="1"/>
</dbReference>
<dbReference type="SMART" id="SM00355">
    <property type="entry name" value="ZnF_C2H2"/>
    <property type="match status" value="2"/>
</dbReference>
<reference evidence="10" key="1">
    <citation type="submission" date="2022-10" db="EMBL/GenBank/DDBJ databases">
        <title>Puccinia triticina Genome sequencing and assembly.</title>
        <authorList>
            <person name="Li C."/>
        </authorList>
    </citation>
    <scope>NUCLEOTIDE SEQUENCE</scope>
    <source>
        <strain evidence="10">Pt15</strain>
    </source>
</reference>
<evidence type="ECO:0000256" key="7">
    <source>
        <dbReference type="PROSITE-ProRule" id="PRU00042"/>
    </source>
</evidence>
<keyword evidence="11" id="KW-1185">Reference proteome</keyword>
<accession>A0ABY7CY22</accession>
<evidence type="ECO:0000256" key="6">
    <source>
        <dbReference type="ARBA" id="ARBA00023242"/>
    </source>
</evidence>
<evidence type="ECO:0000256" key="3">
    <source>
        <dbReference type="ARBA" id="ARBA00022737"/>
    </source>
</evidence>
<feature type="domain" description="C2H2-type" evidence="9">
    <location>
        <begin position="246"/>
        <end position="277"/>
    </location>
</feature>
<dbReference type="InterPro" id="IPR036236">
    <property type="entry name" value="Znf_C2H2_sf"/>
</dbReference>
<feature type="compositionally biased region" description="Polar residues" evidence="8">
    <location>
        <begin position="307"/>
        <end position="325"/>
    </location>
</feature>
<protein>
    <recommendedName>
        <fullName evidence="9">C2H2-type domain-containing protein</fullName>
    </recommendedName>
</protein>
<keyword evidence="5" id="KW-0862">Zinc</keyword>
<name>A0ABY7CY22_9BASI</name>
<gene>
    <name evidence="10" type="ORF">PtA15_10A672</name>
</gene>
<dbReference type="GeneID" id="77801767"/>
<dbReference type="PANTHER" id="PTHR24394">
    <property type="entry name" value="ZINC FINGER PROTEIN"/>
    <property type="match status" value="1"/>
</dbReference>
<dbReference type="RefSeq" id="XP_053024803.1">
    <property type="nucleotide sequence ID" value="XM_053160872.1"/>
</dbReference>
<dbReference type="PANTHER" id="PTHR24394:SF44">
    <property type="entry name" value="ZINC FINGER PROTEIN 271-LIKE"/>
    <property type="match status" value="1"/>
</dbReference>
<evidence type="ECO:0000313" key="10">
    <source>
        <dbReference type="EMBL" id="WAQ89248.1"/>
    </source>
</evidence>